<evidence type="ECO:0000313" key="6">
    <source>
        <dbReference type="EMBL" id="KYC39576.1"/>
    </source>
</evidence>
<dbReference type="InterPro" id="IPR009057">
    <property type="entry name" value="Homeodomain-like_sf"/>
</dbReference>
<dbReference type="InterPro" id="IPR001647">
    <property type="entry name" value="HTH_TetR"/>
</dbReference>
<evidence type="ECO:0000256" key="4">
    <source>
        <dbReference type="PROSITE-ProRule" id="PRU00335"/>
    </source>
</evidence>
<evidence type="ECO:0000256" key="1">
    <source>
        <dbReference type="ARBA" id="ARBA00023015"/>
    </source>
</evidence>
<feature type="DNA-binding region" description="H-T-H motif" evidence="4">
    <location>
        <begin position="29"/>
        <end position="48"/>
    </location>
</feature>
<keyword evidence="7" id="KW-1185">Reference proteome</keyword>
<feature type="domain" description="HTH tetR-type" evidence="5">
    <location>
        <begin position="6"/>
        <end position="66"/>
    </location>
</feature>
<keyword evidence="2 4" id="KW-0238">DNA-binding</keyword>
<sequence length="191" mass="21334">MRRRNQHSHQAILKAAVELLEEKGYGNICIEAIASRAGVGKQTIYRWWSSKAAVIMEAYSEKATQNIPTPDTGSVKQDLYQVLQQLFAVLTTTTTGTAVTALIAEAQIDPSLAESFREQFIQGRRAVTQTILERGIERGEVRPDVNLELVLDVIYGPIWYRLLLKHATLDDAFAQELVNFLILGIQAYSVS</sequence>
<organism evidence="6 7">
    <name type="scientific">Scytonema hofmannii PCC 7110</name>
    <dbReference type="NCBI Taxonomy" id="128403"/>
    <lineage>
        <taxon>Bacteria</taxon>
        <taxon>Bacillati</taxon>
        <taxon>Cyanobacteriota</taxon>
        <taxon>Cyanophyceae</taxon>
        <taxon>Nostocales</taxon>
        <taxon>Scytonemataceae</taxon>
        <taxon>Scytonema</taxon>
    </lineage>
</organism>
<dbReference type="Pfam" id="PF00440">
    <property type="entry name" value="TetR_N"/>
    <property type="match status" value="1"/>
</dbReference>
<dbReference type="Pfam" id="PF16859">
    <property type="entry name" value="TetR_C_11"/>
    <property type="match status" value="1"/>
</dbReference>
<evidence type="ECO:0000256" key="3">
    <source>
        <dbReference type="ARBA" id="ARBA00023163"/>
    </source>
</evidence>
<evidence type="ECO:0000256" key="2">
    <source>
        <dbReference type="ARBA" id="ARBA00023125"/>
    </source>
</evidence>
<proteinExistence type="predicted"/>
<keyword evidence="3" id="KW-0804">Transcription</keyword>
<dbReference type="Gene3D" id="1.10.357.10">
    <property type="entry name" value="Tetracycline Repressor, domain 2"/>
    <property type="match status" value="1"/>
</dbReference>
<dbReference type="PRINTS" id="PR00455">
    <property type="entry name" value="HTHTETR"/>
</dbReference>
<dbReference type="InterPro" id="IPR011075">
    <property type="entry name" value="TetR_C"/>
</dbReference>
<dbReference type="PANTHER" id="PTHR30055">
    <property type="entry name" value="HTH-TYPE TRANSCRIPTIONAL REGULATOR RUTR"/>
    <property type="match status" value="1"/>
</dbReference>
<dbReference type="PANTHER" id="PTHR30055:SF148">
    <property type="entry name" value="TETR-FAMILY TRANSCRIPTIONAL REGULATOR"/>
    <property type="match status" value="1"/>
</dbReference>
<evidence type="ECO:0000259" key="5">
    <source>
        <dbReference type="PROSITE" id="PS50977"/>
    </source>
</evidence>
<name>A0A139X4H9_9CYAN</name>
<dbReference type="SUPFAM" id="SSF48498">
    <property type="entry name" value="Tetracyclin repressor-like, C-terminal domain"/>
    <property type="match status" value="1"/>
</dbReference>
<dbReference type="EMBL" id="ANNX02000035">
    <property type="protein sequence ID" value="KYC39576.1"/>
    <property type="molecule type" value="Genomic_DNA"/>
</dbReference>
<dbReference type="AlphaFoldDB" id="A0A139X4H9"/>
<dbReference type="Proteomes" id="UP000076925">
    <property type="component" value="Unassembled WGS sequence"/>
</dbReference>
<reference evidence="6 7" key="1">
    <citation type="journal article" date="2013" name="Genome Biol. Evol.">
        <title>Genomes of Stigonematalean cyanobacteria (subsection V) and the evolution of oxygenic photosynthesis from prokaryotes to plastids.</title>
        <authorList>
            <person name="Dagan T."/>
            <person name="Roettger M."/>
            <person name="Stucken K."/>
            <person name="Landan G."/>
            <person name="Koch R."/>
            <person name="Major P."/>
            <person name="Gould S.B."/>
            <person name="Goremykin V.V."/>
            <person name="Rippka R."/>
            <person name="Tandeau de Marsac N."/>
            <person name="Gugger M."/>
            <person name="Lockhart P.J."/>
            <person name="Allen J.F."/>
            <person name="Brune I."/>
            <person name="Maus I."/>
            <person name="Puhler A."/>
            <person name="Martin W.F."/>
        </authorList>
    </citation>
    <scope>NUCLEOTIDE SEQUENCE [LARGE SCALE GENOMIC DNA]</scope>
    <source>
        <strain evidence="6 7">PCC 7110</strain>
    </source>
</reference>
<keyword evidence="1" id="KW-0805">Transcription regulation</keyword>
<protein>
    <recommendedName>
        <fullName evidence="5">HTH tetR-type domain-containing protein</fullName>
    </recommendedName>
</protein>
<dbReference type="GO" id="GO:0000976">
    <property type="term" value="F:transcription cis-regulatory region binding"/>
    <property type="evidence" value="ECO:0007669"/>
    <property type="project" value="TreeGrafter"/>
</dbReference>
<dbReference type="InterPro" id="IPR036271">
    <property type="entry name" value="Tet_transcr_reg_TetR-rel_C_sf"/>
</dbReference>
<evidence type="ECO:0000313" key="7">
    <source>
        <dbReference type="Proteomes" id="UP000076925"/>
    </source>
</evidence>
<accession>A0A139X4H9</accession>
<dbReference type="Gene3D" id="1.10.10.60">
    <property type="entry name" value="Homeodomain-like"/>
    <property type="match status" value="1"/>
</dbReference>
<gene>
    <name evidence="6" type="ORF">WA1_32980</name>
</gene>
<dbReference type="InterPro" id="IPR050109">
    <property type="entry name" value="HTH-type_TetR-like_transc_reg"/>
</dbReference>
<dbReference type="STRING" id="128403.WA1_32980"/>
<dbReference type="SUPFAM" id="SSF46689">
    <property type="entry name" value="Homeodomain-like"/>
    <property type="match status" value="1"/>
</dbReference>
<dbReference type="GO" id="GO:0003700">
    <property type="term" value="F:DNA-binding transcription factor activity"/>
    <property type="evidence" value="ECO:0007669"/>
    <property type="project" value="TreeGrafter"/>
</dbReference>
<comment type="caution">
    <text evidence="6">The sequence shown here is derived from an EMBL/GenBank/DDBJ whole genome shotgun (WGS) entry which is preliminary data.</text>
</comment>
<dbReference type="PROSITE" id="PS50977">
    <property type="entry name" value="HTH_TETR_2"/>
    <property type="match status" value="1"/>
</dbReference>